<name>A0A927DHV5_9ENTR</name>
<proteinExistence type="predicted"/>
<gene>
    <name evidence="1" type="ORF">IE983_22510</name>
</gene>
<organism evidence="1 2">
    <name type="scientific">Enterobacter hormaechei</name>
    <dbReference type="NCBI Taxonomy" id="158836"/>
    <lineage>
        <taxon>Bacteria</taxon>
        <taxon>Pseudomonadati</taxon>
        <taxon>Pseudomonadota</taxon>
        <taxon>Gammaproteobacteria</taxon>
        <taxon>Enterobacterales</taxon>
        <taxon>Enterobacteriaceae</taxon>
        <taxon>Enterobacter</taxon>
        <taxon>Enterobacter cloacae complex</taxon>
    </lineage>
</organism>
<dbReference type="EMBL" id="JACXTA010000001">
    <property type="protein sequence ID" value="MBD3707360.1"/>
    <property type="molecule type" value="Genomic_DNA"/>
</dbReference>
<dbReference type="Proteomes" id="UP000655273">
    <property type="component" value="Unassembled WGS sequence"/>
</dbReference>
<evidence type="ECO:0000313" key="2">
    <source>
        <dbReference type="Proteomes" id="UP000655273"/>
    </source>
</evidence>
<accession>A0A927DHV5</accession>
<evidence type="ECO:0000313" key="1">
    <source>
        <dbReference type="EMBL" id="MBD3707360.1"/>
    </source>
</evidence>
<comment type="caution">
    <text evidence="1">The sequence shown here is derived from an EMBL/GenBank/DDBJ whole genome shotgun (WGS) entry which is preliminary data.</text>
</comment>
<reference evidence="1" key="1">
    <citation type="submission" date="2020-07" db="EMBL/GenBank/DDBJ databases">
        <title>Clinical and genomic characterization of carbapenemase-producing Enterobacterales causing secondary infections during the COVID-19 crisis at a New York City hospital.</title>
        <authorList>
            <person name="Gomez-Simmonds A."/>
            <person name="Annavajhala M.K."/>
            <person name="Uhlemann A.-C."/>
        </authorList>
    </citation>
    <scope>NUCLEOTIDE SEQUENCE</scope>
    <source>
        <strain evidence="1">NK1396</strain>
    </source>
</reference>
<dbReference type="AlphaFoldDB" id="A0A927DHV5"/>
<protein>
    <submittedName>
        <fullName evidence="1">Uncharacterized protein</fullName>
    </submittedName>
</protein>
<sequence>MVAGFTVLYDVASAIADLGGRHNVAPLYIMSYHSFLFKKAAIAEWFDFAIVKSAFPHAS</sequence>